<dbReference type="GO" id="GO:0015079">
    <property type="term" value="F:potassium ion transmembrane transporter activity"/>
    <property type="evidence" value="ECO:0007669"/>
    <property type="project" value="InterPro"/>
</dbReference>
<accession>A0A7X5HWA0</accession>
<evidence type="ECO:0000313" key="6">
    <source>
        <dbReference type="EMBL" id="NDL67820.1"/>
    </source>
</evidence>
<gene>
    <name evidence="6" type="ORF">GXN74_08720</name>
</gene>
<proteinExistence type="predicted"/>
<protein>
    <submittedName>
        <fullName evidence="6">TrkA family potassium uptake protein</fullName>
    </submittedName>
</protein>
<name>A0A7X5HWA0_9FIRM</name>
<dbReference type="GO" id="GO:0005886">
    <property type="term" value="C:plasma membrane"/>
    <property type="evidence" value="ECO:0007669"/>
    <property type="project" value="InterPro"/>
</dbReference>
<evidence type="ECO:0000259" key="5">
    <source>
        <dbReference type="PROSITE" id="PS51201"/>
    </source>
</evidence>
<evidence type="ECO:0000313" key="7">
    <source>
        <dbReference type="Proteomes" id="UP000461585"/>
    </source>
</evidence>
<keyword evidence="2" id="KW-0633">Potassium transport</keyword>
<evidence type="ECO:0000256" key="1">
    <source>
        <dbReference type="ARBA" id="ARBA00022448"/>
    </source>
</evidence>
<reference evidence="6 7" key="1">
    <citation type="submission" date="2020-01" db="EMBL/GenBank/DDBJ databases">
        <title>Anaeroalcalibacter tamaniensis gen. nov., sp. nov., moderately halophilic strictly anaerobic fermenter bacterium from mud volcano of Taman peninsula.</title>
        <authorList>
            <person name="Frolova A."/>
            <person name="Merkel A.Y."/>
            <person name="Slobodkin A.I."/>
        </authorList>
    </citation>
    <scope>NUCLEOTIDE SEQUENCE [LARGE SCALE GENOMIC DNA]</scope>
    <source>
        <strain evidence="6 7">F-3ap</strain>
    </source>
</reference>
<dbReference type="AlphaFoldDB" id="A0A7X5HWA0"/>
<dbReference type="Gene3D" id="3.40.50.720">
    <property type="entry name" value="NAD(P)-binding Rossmann-like Domain"/>
    <property type="match status" value="1"/>
</dbReference>
<evidence type="ECO:0000256" key="2">
    <source>
        <dbReference type="ARBA" id="ARBA00022538"/>
    </source>
</evidence>
<dbReference type="PANTHER" id="PTHR43833">
    <property type="entry name" value="POTASSIUM CHANNEL PROTEIN 2-RELATED-RELATED"/>
    <property type="match status" value="1"/>
</dbReference>
<dbReference type="RefSeq" id="WP_162370548.1">
    <property type="nucleotide sequence ID" value="NZ_JAAEEH010000021.1"/>
</dbReference>
<dbReference type="PRINTS" id="PR00335">
    <property type="entry name" value="KUPTAKETRKA"/>
</dbReference>
<feature type="domain" description="RCK N-terminal" evidence="5">
    <location>
        <begin position="19"/>
        <end position="140"/>
    </location>
</feature>
<comment type="caution">
    <text evidence="6">The sequence shown here is derived from an EMBL/GenBank/DDBJ whole genome shotgun (WGS) entry which is preliminary data.</text>
</comment>
<dbReference type="PANTHER" id="PTHR43833:SF5">
    <property type="entry name" value="TRK SYSTEM POTASSIUM UPTAKE PROTEIN TRKA"/>
    <property type="match status" value="1"/>
</dbReference>
<dbReference type="InterPro" id="IPR036291">
    <property type="entry name" value="NAD(P)-bd_dom_sf"/>
</dbReference>
<dbReference type="Pfam" id="PF02254">
    <property type="entry name" value="TrkA_N"/>
    <property type="match status" value="1"/>
</dbReference>
<dbReference type="InterPro" id="IPR003148">
    <property type="entry name" value="RCK_N"/>
</dbReference>
<keyword evidence="7" id="KW-1185">Reference proteome</keyword>
<dbReference type="Proteomes" id="UP000461585">
    <property type="component" value="Unassembled WGS sequence"/>
</dbReference>
<keyword evidence="4" id="KW-0406">Ion transport</keyword>
<dbReference type="InterPro" id="IPR050721">
    <property type="entry name" value="Trk_Ktr_HKT_K-transport"/>
</dbReference>
<dbReference type="InterPro" id="IPR006036">
    <property type="entry name" value="K_uptake_TrkA"/>
</dbReference>
<keyword evidence="3" id="KW-0630">Potassium</keyword>
<sequence length="160" mass="17284">MTTAWTIPRQAPDTPESERDRFVLIAGCGGFGRKLAQVLSGGDRSITLIDLSPEAFVALPPEFEGRLLAGDATDVALLEQAGIATADMLVAATDNDNTNIFLAEIAKTIYGVKDVASRLYDGDKTRAYKDLGIRILNPVELATLEFEKLFDIPEKGEEPA</sequence>
<dbReference type="PROSITE" id="PS51201">
    <property type="entry name" value="RCK_N"/>
    <property type="match status" value="1"/>
</dbReference>
<dbReference type="EMBL" id="JAAEEH010000021">
    <property type="protein sequence ID" value="NDL67820.1"/>
    <property type="molecule type" value="Genomic_DNA"/>
</dbReference>
<keyword evidence="1" id="KW-0813">Transport</keyword>
<organism evidence="6 7">
    <name type="scientific">Anaerotalea alkaliphila</name>
    <dbReference type="NCBI Taxonomy" id="2662126"/>
    <lineage>
        <taxon>Bacteria</taxon>
        <taxon>Bacillati</taxon>
        <taxon>Bacillota</taxon>
        <taxon>Clostridia</taxon>
        <taxon>Eubacteriales</taxon>
        <taxon>Anaerotalea</taxon>
    </lineage>
</organism>
<evidence type="ECO:0000256" key="3">
    <source>
        <dbReference type="ARBA" id="ARBA00022958"/>
    </source>
</evidence>
<dbReference type="SUPFAM" id="SSF51735">
    <property type="entry name" value="NAD(P)-binding Rossmann-fold domains"/>
    <property type="match status" value="1"/>
</dbReference>
<evidence type="ECO:0000256" key="4">
    <source>
        <dbReference type="ARBA" id="ARBA00023065"/>
    </source>
</evidence>